<dbReference type="FunFam" id="1.20.1640.10:FF:000001">
    <property type="entry name" value="Efflux pump membrane transporter"/>
    <property type="match status" value="1"/>
</dbReference>
<evidence type="ECO:0000256" key="4">
    <source>
        <dbReference type="ARBA" id="ARBA00022475"/>
    </source>
</evidence>
<dbReference type="PANTHER" id="PTHR32063:SF9">
    <property type="entry name" value="SIMILAR TO MULTIDRUG RESISTANCE PROTEIN MEXB"/>
    <property type="match status" value="1"/>
</dbReference>
<evidence type="ECO:0000256" key="6">
    <source>
        <dbReference type="ARBA" id="ARBA00022692"/>
    </source>
</evidence>
<name>A0AAE3ERZ6_9FLAO</name>
<dbReference type="Gene3D" id="3.30.70.1430">
    <property type="entry name" value="Multidrug efflux transporter AcrB pore domain"/>
    <property type="match status" value="2"/>
</dbReference>
<feature type="transmembrane region" description="Helical" evidence="9">
    <location>
        <begin position="436"/>
        <end position="456"/>
    </location>
</feature>
<evidence type="ECO:0000313" key="10">
    <source>
        <dbReference type="EMBL" id="MCG2459348.1"/>
    </source>
</evidence>
<feature type="transmembrane region" description="Helical" evidence="9">
    <location>
        <begin position="9"/>
        <end position="30"/>
    </location>
</feature>
<dbReference type="GO" id="GO:0015562">
    <property type="term" value="F:efflux transmembrane transporter activity"/>
    <property type="evidence" value="ECO:0007669"/>
    <property type="project" value="InterPro"/>
</dbReference>
<evidence type="ECO:0000256" key="9">
    <source>
        <dbReference type="SAM" id="Phobius"/>
    </source>
</evidence>
<feature type="transmembrane region" description="Helical" evidence="9">
    <location>
        <begin position="926"/>
        <end position="949"/>
    </location>
</feature>
<dbReference type="Gene3D" id="1.20.1640.10">
    <property type="entry name" value="Multidrug efflux transporter AcrB transmembrane domain"/>
    <property type="match status" value="2"/>
</dbReference>
<organism evidence="10 11">
    <name type="scientific">Cerina litoralis</name>
    <dbReference type="NCBI Taxonomy" id="2874477"/>
    <lineage>
        <taxon>Bacteria</taxon>
        <taxon>Pseudomonadati</taxon>
        <taxon>Bacteroidota</taxon>
        <taxon>Flavobacteriia</taxon>
        <taxon>Flavobacteriales</taxon>
        <taxon>Flavobacteriaceae</taxon>
        <taxon>Cerina</taxon>
    </lineage>
</organism>
<comment type="caution">
    <text evidence="10">The sequence shown here is derived from an EMBL/GenBank/DDBJ whole genome shotgun (WGS) entry which is preliminary data.</text>
</comment>
<keyword evidence="4" id="KW-1003">Cell membrane</keyword>
<dbReference type="GO" id="GO:0005886">
    <property type="term" value="C:plasma membrane"/>
    <property type="evidence" value="ECO:0007669"/>
    <property type="project" value="UniProtKB-SubCell"/>
</dbReference>
<dbReference type="SUPFAM" id="SSF82866">
    <property type="entry name" value="Multidrug efflux transporter AcrB transmembrane domain"/>
    <property type="match status" value="2"/>
</dbReference>
<keyword evidence="7 9" id="KW-1133">Transmembrane helix</keyword>
<feature type="transmembrane region" description="Helical" evidence="9">
    <location>
        <begin position="1001"/>
        <end position="1027"/>
    </location>
</feature>
<feature type="transmembrane region" description="Helical" evidence="9">
    <location>
        <begin position="970"/>
        <end position="989"/>
    </location>
</feature>
<comment type="similarity">
    <text evidence="2">Belongs to the resistance-nodulation-cell division (RND) (TC 2.A.6) family.</text>
</comment>
<evidence type="ECO:0000256" key="5">
    <source>
        <dbReference type="ARBA" id="ARBA00022519"/>
    </source>
</evidence>
<sequence length="1056" mass="115094">MLKVFIERPVLSTVVSIIITLLGILGYTTLPVTQYPDIAPPTVQVSASYPGANAETILESVIVPIEEQINGVEGMTYITSTASNSGSANITVYFEQGVDPDIAAVNVQNRVSRANALLPSEVIRSGVITQKRNNSALMYAALYSENPDYDDTFIQNYFNINVRPELQRINGVGDVSAFGGKDYAMRVWIDPQKLAAYGITTNEVIAAIGEQSLEAAAGSLGQNSGESFEYVIKYKGRYKTAEEYQNIIIKALGEGQFLRLKDVAKVELDAFSYSSISRSRGYPSINFGVFQTPGSNAQEIIEKLYKEFDTLEENFPEGVHYLINYDTNKFLTASMEKVQRTLIEAFLLVFLVVFIFLQDFKSTLIPAIAVPVAIIGTFFFLGLFGYSINLLTLFALILAIGIVVDDAIVVVEAVHAKLEEGYDSAKKASISAMSEISGAIVSITLVMAAVFIPITFIQGPSGVFYKQFGITLIIAILISAVNALTLSPALCAVFLKPHKGGKNEKKGLMSRFFIAFNAAFEATTHKYVKSLGFLIKHKWVTFIIIALAVLGILWANKTMPSGFVPTEDRAIVFMNMELPRGASLDRTYALTQKLYEEIGSIKGIRTASIISGRNFFSGAGSSYGMGFIILDDWDKRKTDDTTVDAIVGQLFAKATAIPDAKIVFFTPPSIPGFGAVEGFEMNLLDRASGSLKNLDNVTNEFVGSLSERPEISFASNSFSTNFPQLQMDIDIPKAMEAGVSVRNILSTLQGYIGGFYAADFSRFGKQFRVFVQAQPDDRKDIGSLNSMFVKNNKGEMAPVSSFVTLKRVYGPQTINRFNLFNSVTVNGTAAPGFSSGDAIKAVQEVAKTDLPNNYEVAFSGITREEIASSGQAGIIFMLSILFVYFFLAAQYESYLLPFSVLLSLPIGVSGAYLFSKFTGLENNIYFQIALIMLIGLLAKNAILIVEFAIQRRQHGLPLSKAAIQGARVRLRPILMTSFAFIFGLMPLVLAKGVGAAGNKAIGTGAVGGMLIGTVVGVFIIPVLFILFQWLQEKVTGVPETVKSIKPMKEPLNQEPK</sequence>
<keyword evidence="11" id="KW-1185">Reference proteome</keyword>
<dbReference type="EMBL" id="JAIRBC010000001">
    <property type="protein sequence ID" value="MCG2459348.1"/>
    <property type="molecule type" value="Genomic_DNA"/>
</dbReference>
<dbReference type="Gene3D" id="3.30.70.1440">
    <property type="entry name" value="Multidrug efflux transporter AcrB pore domain"/>
    <property type="match status" value="1"/>
</dbReference>
<protein>
    <submittedName>
        <fullName evidence="10">Efflux RND transporter permease subunit</fullName>
    </submittedName>
</protein>
<dbReference type="Gene3D" id="3.30.70.1320">
    <property type="entry name" value="Multidrug efflux transporter AcrB pore domain like"/>
    <property type="match status" value="1"/>
</dbReference>
<keyword evidence="5" id="KW-0997">Cell inner membrane</keyword>
<dbReference type="FunFam" id="3.30.70.1430:FF:000001">
    <property type="entry name" value="Efflux pump membrane transporter"/>
    <property type="match status" value="1"/>
</dbReference>
<dbReference type="SUPFAM" id="SSF82693">
    <property type="entry name" value="Multidrug efflux transporter AcrB pore domain, PN1, PN2, PC1 and PC2 subdomains"/>
    <property type="match status" value="4"/>
</dbReference>
<evidence type="ECO:0000256" key="7">
    <source>
        <dbReference type="ARBA" id="ARBA00022989"/>
    </source>
</evidence>
<keyword evidence="3" id="KW-0813">Transport</keyword>
<dbReference type="GO" id="GO:0009636">
    <property type="term" value="P:response to toxic substance"/>
    <property type="evidence" value="ECO:0007669"/>
    <property type="project" value="UniProtKB-ARBA"/>
</dbReference>
<dbReference type="Gene3D" id="3.30.2090.10">
    <property type="entry name" value="Multidrug efflux transporter AcrB TolC docking domain, DN and DC subdomains"/>
    <property type="match status" value="2"/>
</dbReference>
<dbReference type="GO" id="GO:0042910">
    <property type="term" value="F:xenobiotic transmembrane transporter activity"/>
    <property type="evidence" value="ECO:0007669"/>
    <property type="project" value="TreeGrafter"/>
</dbReference>
<evidence type="ECO:0000256" key="2">
    <source>
        <dbReference type="ARBA" id="ARBA00010942"/>
    </source>
</evidence>
<evidence type="ECO:0000256" key="3">
    <source>
        <dbReference type="ARBA" id="ARBA00022448"/>
    </source>
</evidence>
<feature type="transmembrane region" description="Helical" evidence="9">
    <location>
        <begin position="338"/>
        <end position="357"/>
    </location>
</feature>
<evidence type="ECO:0000256" key="1">
    <source>
        <dbReference type="ARBA" id="ARBA00004429"/>
    </source>
</evidence>
<evidence type="ECO:0000313" key="11">
    <source>
        <dbReference type="Proteomes" id="UP001200642"/>
    </source>
</evidence>
<gene>
    <name evidence="10" type="ORF">K8352_01145</name>
</gene>
<feature type="transmembrane region" description="Helical" evidence="9">
    <location>
        <begin position="364"/>
        <end position="384"/>
    </location>
</feature>
<comment type="subcellular location">
    <subcellularLocation>
        <location evidence="1">Cell inner membrane</location>
        <topology evidence="1">Multi-pass membrane protein</topology>
    </subcellularLocation>
</comment>
<feature type="transmembrane region" description="Helical" evidence="9">
    <location>
        <begin position="866"/>
        <end position="887"/>
    </location>
</feature>
<feature type="transmembrane region" description="Helical" evidence="9">
    <location>
        <begin position="539"/>
        <end position="556"/>
    </location>
</feature>
<dbReference type="InterPro" id="IPR004764">
    <property type="entry name" value="MdtF-like"/>
</dbReference>
<dbReference type="PRINTS" id="PR00702">
    <property type="entry name" value="ACRIFLAVINRP"/>
</dbReference>
<dbReference type="InterPro" id="IPR001036">
    <property type="entry name" value="Acrflvin-R"/>
</dbReference>
<dbReference type="InterPro" id="IPR027463">
    <property type="entry name" value="AcrB_DN_DC_subdom"/>
</dbReference>
<evidence type="ECO:0000256" key="8">
    <source>
        <dbReference type="ARBA" id="ARBA00023136"/>
    </source>
</evidence>
<dbReference type="AlphaFoldDB" id="A0AAE3ERZ6"/>
<proteinExistence type="inferred from homology"/>
<feature type="transmembrane region" description="Helical" evidence="9">
    <location>
        <begin position="894"/>
        <end position="914"/>
    </location>
</feature>
<keyword evidence="6 9" id="KW-0812">Transmembrane</keyword>
<accession>A0AAE3ERZ6</accession>
<dbReference type="PANTHER" id="PTHR32063">
    <property type="match status" value="1"/>
</dbReference>
<reference evidence="10" key="1">
    <citation type="submission" date="2023-02" db="EMBL/GenBank/DDBJ databases">
        <title>Genome of Flavobacteriaceae gen. nov. sp. strain F89.</title>
        <authorList>
            <person name="Wang Y."/>
        </authorList>
    </citation>
    <scope>NUCLEOTIDE SEQUENCE</scope>
    <source>
        <strain evidence="10">F89</strain>
    </source>
</reference>
<dbReference type="Pfam" id="PF00873">
    <property type="entry name" value="ACR_tran"/>
    <property type="match status" value="1"/>
</dbReference>
<keyword evidence="8 9" id="KW-0472">Membrane</keyword>
<feature type="transmembrane region" description="Helical" evidence="9">
    <location>
        <begin position="468"/>
        <end position="495"/>
    </location>
</feature>
<dbReference type="SUPFAM" id="SSF82714">
    <property type="entry name" value="Multidrug efflux transporter AcrB TolC docking domain, DN and DC subdomains"/>
    <property type="match status" value="2"/>
</dbReference>
<dbReference type="Proteomes" id="UP001200642">
    <property type="component" value="Unassembled WGS sequence"/>
</dbReference>
<feature type="transmembrane region" description="Helical" evidence="9">
    <location>
        <begin position="390"/>
        <end position="415"/>
    </location>
</feature>
<dbReference type="RefSeq" id="WP_317900494.1">
    <property type="nucleotide sequence ID" value="NZ_JAIRBC010000001.1"/>
</dbReference>
<dbReference type="NCBIfam" id="TIGR00915">
    <property type="entry name" value="2A0602"/>
    <property type="match status" value="1"/>
</dbReference>